<dbReference type="Proteomes" id="UP001057402">
    <property type="component" value="Chromosome 11"/>
</dbReference>
<name>A0ACB9LNY7_9MYRT</name>
<protein>
    <submittedName>
        <fullName evidence="1">Uncharacterized protein</fullName>
    </submittedName>
</protein>
<gene>
    <name evidence="1" type="ORF">MLD38_037460</name>
</gene>
<reference evidence="2" key="1">
    <citation type="journal article" date="2023" name="Front. Plant Sci.">
        <title>Chromosomal-level genome assembly of Melastoma candidum provides insights into trichome evolution.</title>
        <authorList>
            <person name="Zhong Y."/>
            <person name="Wu W."/>
            <person name="Sun C."/>
            <person name="Zou P."/>
            <person name="Liu Y."/>
            <person name="Dai S."/>
            <person name="Zhou R."/>
        </authorList>
    </citation>
    <scope>NUCLEOTIDE SEQUENCE [LARGE SCALE GENOMIC DNA]</scope>
</reference>
<accession>A0ACB9LNY7</accession>
<proteinExistence type="predicted"/>
<evidence type="ECO:0000313" key="2">
    <source>
        <dbReference type="Proteomes" id="UP001057402"/>
    </source>
</evidence>
<evidence type="ECO:0000313" key="1">
    <source>
        <dbReference type="EMBL" id="KAI4312657.1"/>
    </source>
</evidence>
<comment type="caution">
    <text evidence="1">The sequence shown here is derived from an EMBL/GenBank/DDBJ whole genome shotgun (WGS) entry which is preliminary data.</text>
</comment>
<dbReference type="EMBL" id="CM042890">
    <property type="protein sequence ID" value="KAI4312657.1"/>
    <property type="molecule type" value="Genomic_DNA"/>
</dbReference>
<sequence>MPVHTLPRRWPPRARGRSLRGQPGNWNYFSFAIDSRNRSRYVDGLAFFLALVGSKIPDDTTKGSTLGLRRRHGPGHRQEGKALPQLSLPPRLCPYPWSSGCSGHCQLLLDATTSSAANASSSSSVPLPLYSDLIVNSDPDIRSALEKCQLKDTQRELARLDNEMRGLGSSTPVTIDSAADLKEKELLIAKIEMEIAELTQQRDIAQSKVQEMLQAKQYELLNPEEHSIVEAMTDQAKLHNTPLISNLTQHFT</sequence>
<organism evidence="1 2">
    <name type="scientific">Melastoma candidum</name>
    <dbReference type="NCBI Taxonomy" id="119954"/>
    <lineage>
        <taxon>Eukaryota</taxon>
        <taxon>Viridiplantae</taxon>
        <taxon>Streptophyta</taxon>
        <taxon>Embryophyta</taxon>
        <taxon>Tracheophyta</taxon>
        <taxon>Spermatophyta</taxon>
        <taxon>Magnoliopsida</taxon>
        <taxon>eudicotyledons</taxon>
        <taxon>Gunneridae</taxon>
        <taxon>Pentapetalae</taxon>
        <taxon>rosids</taxon>
        <taxon>malvids</taxon>
        <taxon>Myrtales</taxon>
        <taxon>Melastomataceae</taxon>
        <taxon>Melastomatoideae</taxon>
        <taxon>Melastomateae</taxon>
        <taxon>Melastoma</taxon>
    </lineage>
</organism>
<keyword evidence="2" id="KW-1185">Reference proteome</keyword>